<dbReference type="Proteomes" id="UP000054217">
    <property type="component" value="Unassembled WGS sequence"/>
</dbReference>
<evidence type="ECO:0000313" key="2">
    <source>
        <dbReference type="Proteomes" id="UP000054217"/>
    </source>
</evidence>
<reference evidence="2" key="2">
    <citation type="submission" date="2015-01" db="EMBL/GenBank/DDBJ databases">
        <title>Evolutionary Origins and Diversification of the Mycorrhizal Mutualists.</title>
        <authorList>
            <consortium name="DOE Joint Genome Institute"/>
            <consortium name="Mycorrhizal Genomics Consortium"/>
            <person name="Kohler A."/>
            <person name="Kuo A."/>
            <person name="Nagy L.G."/>
            <person name="Floudas D."/>
            <person name="Copeland A."/>
            <person name="Barry K.W."/>
            <person name="Cichocki N."/>
            <person name="Veneault-Fourrey C."/>
            <person name="LaButti K."/>
            <person name="Lindquist E.A."/>
            <person name="Lipzen A."/>
            <person name="Lundell T."/>
            <person name="Morin E."/>
            <person name="Murat C."/>
            <person name="Riley R."/>
            <person name="Ohm R."/>
            <person name="Sun H."/>
            <person name="Tunlid A."/>
            <person name="Henrissat B."/>
            <person name="Grigoriev I.V."/>
            <person name="Hibbett D.S."/>
            <person name="Martin F."/>
        </authorList>
    </citation>
    <scope>NUCLEOTIDE SEQUENCE [LARGE SCALE GENOMIC DNA]</scope>
    <source>
        <strain evidence="2">Marx 270</strain>
    </source>
</reference>
<accession>A0A0C3PDM5</accession>
<evidence type="ECO:0000313" key="1">
    <source>
        <dbReference type="EMBL" id="KIO11870.1"/>
    </source>
</evidence>
<dbReference type="EMBL" id="KN831949">
    <property type="protein sequence ID" value="KIO11870.1"/>
    <property type="molecule type" value="Genomic_DNA"/>
</dbReference>
<proteinExistence type="predicted"/>
<organism evidence="1 2">
    <name type="scientific">Pisolithus tinctorius Marx 270</name>
    <dbReference type="NCBI Taxonomy" id="870435"/>
    <lineage>
        <taxon>Eukaryota</taxon>
        <taxon>Fungi</taxon>
        <taxon>Dikarya</taxon>
        <taxon>Basidiomycota</taxon>
        <taxon>Agaricomycotina</taxon>
        <taxon>Agaricomycetes</taxon>
        <taxon>Agaricomycetidae</taxon>
        <taxon>Boletales</taxon>
        <taxon>Sclerodermatineae</taxon>
        <taxon>Pisolithaceae</taxon>
        <taxon>Pisolithus</taxon>
    </lineage>
</organism>
<dbReference type="AlphaFoldDB" id="A0A0C3PDM5"/>
<dbReference type="InParanoid" id="A0A0C3PDM5"/>
<dbReference type="HOGENOM" id="CLU_2758842_0_0_1"/>
<gene>
    <name evidence="1" type="ORF">M404DRAFT_994549</name>
</gene>
<name>A0A0C3PDM5_PISTI</name>
<reference evidence="1 2" key="1">
    <citation type="submission" date="2014-04" db="EMBL/GenBank/DDBJ databases">
        <authorList>
            <consortium name="DOE Joint Genome Institute"/>
            <person name="Kuo A."/>
            <person name="Kohler A."/>
            <person name="Costa M.D."/>
            <person name="Nagy L.G."/>
            <person name="Floudas D."/>
            <person name="Copeland A."/>
            <person name="Barry K.W."/>
            <person name="Cichocki N."/>
            <person name="Veneault-Fourrey C."/>
            <person name="LaButti K."/>
            <person name="Lindquist E.A."/>
            <person name="Lipzen A."/>
            <person name="Lundell T."/>
            <person name="Morin E."/>
            <person name="Murat C."/>
            <person name="Sun H."/>
            <person name="Tunlid A."/>
            <person name="Henrissat B."/>
            <person name="Grigoriev I.V."/>
            <person name="Hibbett D.S."/>
            <person name="Martin F."/>
            <person name="Nordberg H.P."/>
            <person name="Cantor M.N."/>
            <person name="Hua S.X."/>
        </authorList>
    </citation>
    <scope>NUCLEOTIDE SEQUENCE [LARGE SCALE GENOMIC DNA]</scope>
    <source>
        <strain evidence="1 2">Marx 270</strain>
    </source>
</reference>
<protein>
    <submittedName>
        <fullName evidence="1">Uncharacterized protein</fullName>
    </submittedName>
</protein>
<sequence length="70" mass="7540">MSIQNLASGSPSWHIPSTKAGEAANLSVGLSDLSPGIFLTIYLPSGLRLSEIRLPEDQGRSNLVFHIIQH</sequence>
<keyword evidence="2" id="KW-1185">Reference proteome</keyword>